<dbReference type="PANTHER" id="PTHR30616:SF2">
    <property type="entry name" value="PURINE NUCLEOSIDE PHOSPHORYLASE LACC1"/>
    <property type="match status" value="1"/>
</dbReference>
<dbReference type="GO" id="GO:0017061">
    <property type="term" value="F:S-methyl-5-thioadenosine phosphorylase activity"/>
    <property type="evidence" value="ECO:0007669"/>
    <property type="project" value="UniProtKB-EC"/>
</dbReference>
<name>A0A6L5XFQ5_9BACT</name>
<keyword evidence="6" id="KW-0862">Zinc</keyword>
<dbReference type="InterPro" id="IPR038371">
    <property type="entry name" value="Cu_polyphenol_OxRdtase_sf"/>
</dbReference>
<gene>
    <name evidence="11" type="primary">pgeF</name>
    <name evidence="11" type="ORF">FYJ29_11220</name>
</gene>
<proteinExistence type="inferred from homology"/>
<organism evidence="11 12">
    <name type="scientific">Sodaliphilus pleomorphus</name>
    <dbReference type="NCBI Taxonomy" id="2606626"/>
    <lineage>
        <taxon>Bacteria</taxon>
        <taxon>Pseudomonadati</taxon>
        <taxon>Bacteroidota</taxon>
        <taxon>Bacteroidia</taxon>
        <taxon>Bacteroidales</taxon>
        <taxon>Muribaculaceae</taxon>
        <taxon>Sodaliphilus</taxon>
    </lineage>
</organism>
<comment type="catalytic activity">
    <reaction evidence="9">
        <text>S-methyl-5'-thioadenosine + phosphate = 5-(methylsulfanyl)-alpha-D-ribose 1-phosphate + adenine</text>
        <dbReference type="Rhea" id="RHEA:11852"/>
        <dbReference type="ChEBI" id="CHEBI:16708"/>
        <dbReference type="ChEBI" id="CHEBI:17509"/>
        <dbReference type="ChEBI" id="CHEBI:43474"/>
        <dbReference type="ChEBI" id="CHEBI:58533"/>
        <dbReference type="EC" id="2.4.2.28"/>
    </reaction>
    <physiologicalReaction direction="left-to-right" evidence="9">
        <dbReference type="Rhea" id="RHEA:11853"/>
    </physiologicalReaction>
</comment>
<dbReference type="RefSeq" id="WP_154327493.1">
    <property type="nucleotide sequence ID" value="NZ_CP045696.1"/>
</dbReference>
<evidence type="ECO:0000256" key="5">
    <source>
        <dbReference type="ARBA" id="ARBA00022801"/>
    </source>
</evidence>
<keyword evidence="3" id="KW-0808">Transferase</keyword>
<evidence type="ECO:0000313" key="11">
    <source>
        <dbReference type="EMBL" id="MSS18324.1"/>
    </source>
</evidence>
<dbReference type="GO" id="GO:0005507">
    <property type="term" value="F:copper ion binding"/>
    <property type="evidence" value="ECO:0007669"/>
    <property type="project" value="TreeGrafter"/>
</dbReference>
<evidence type="ECO:0000256" key="4">
    <source>
        <dbReference type="ARBA" id="ARBA00022723"/>
    </source>
</evidence>
<dbReference type="CDD" id="cd16833">
    <property type="entry name" value="YfiH"/>
    <property type="match status" value="1"/>
</dbReference>
<dbReference type="GO" id="GO:0016787">
    <property type="term" value="F:hydrolase activity"/>
    <property type="evidence" value="ECO:0007669"/>
    <property type="project" value="UniProtKB-KW"/>
</dbReference>
<reference evidence="11 12" key="1">
    <citation type="submission" date="2019-08" db="EMBL/GenBank/DDBJ databases">
        <title>In-depth cultivation of the pig gut microbiome towards novel bacterial diversity and tailored functional studies.</title>
        <authorList>
            <person name="Wylensek D."/>
            <person name="Hitch T.C.A."/>
            <person name="Clavel T."/>
        </authorList>
    </citation>
    <scope>NUCLEOTIDE SEQUENCE [LARGE SCALE GENOMIC DNA]</scope>
    <source>
        <strain evidence="11 12">Oil-RF-744-WCA-WT-10</strain>
    </source>
</reference>
<protein>
    <recommendedName>
        <fullName evidence="10">Purine nucleoside phosphorylase</fullName>
    </recommendedName>
</protein>
<comment type="caution">
    <text evidence="11">The sequence shown here is derived from an EMBL/GenBank/DDBJ whole genome shotgun (WGS) entry which is preliminary data.</text>
</comment>
<evidence type="ECO:0000256" key="9">
    <source>
        <dbReference type="ARBA" id="ARBA00049893"/>
    </source>
</evidence>
<evidence type="ECO:0000256" key="1">
    <source>
        <dbReference type="ARBA" id="ARBA00000553"/>
    </source>
</evidence>
<comment type="similarity">
    <text evidence="2 10">Belongs to the purine nucleoside phosphorylase YfiH/LACC1 family.</text>
</comment>
<accession>A0A6L5XFQ5</accession>
<dbReference type="InterPro" id="IPR003730">
    <property type="entry name" value="Cu_polyphenol_OxRdtase"/>
</dbReference>
<evidence type="ECO:0000313" key="12">
    <source>
        <dbReference type="Proteomes" id="UP000483362"/>
    </source>
</evidence>
<dbReference type="SUPFAM" id="SSF64438">
    <property type="entry name" value="CNF1/YfiH-like putative cysteine hydrolases"/>
    <property type="match status" value="1"/>
</dbReference>
<comment type="catalytic activity">
    <reaction evidence="8">
        <text>adenosine + phosphate = alpha-D-ribose 1-phosphate + adenine</text>
        <dbReference type="Rhea" id="RHEA:27642"/>
        <dbReference type="ChEBI" id="CHEBI:16335"/>
        <dbReference type="ChEBI" id="CHEBI:16708"/>
        <dbReference type="ChEBI" id="CHEBI:43474"/>
        <dbReference type="ChEBI" id="CHEBI:57720"/>
        <dbReference type="EC" id="2.4.2.1"/>
    </reaction>
    <physiologicalReaction direction="left-to-right" evidence="8">
        <dbReference type="Rhea" id="RHEA:27643"/>
    </physiologicalReaction>
</comment>
<dbReference type="Proteomes" id="UP000483362">
    <property type="component" value="Unassembled WGS sequence"/>
</dbReference>
<dbReference type="NCBIfam" id="TIGR00726">
    <property type="entry name" value="peptidoglycan editing factor PgeF"/>
    <property type="match status" value="1"/>
</dbReference>
<comment type="catalytic activity">
    <reaction evidence="1">
        <text>inosine + phosphate = alpha-D-ribose 1-phosphate + hypoxanthine</text>
        <dbReference type="Rhea" id="RHEA:27646"/>
        <dbReference type="ChEBI" id="CHEBI:17368"/>
        <dbReference type="ChEBI" id="CHEBI:17596"/>
        <dbReference type="ChEBI" id="CHEBI:43474"/>
        <dbReference type="ChEBI" id="CHEBI:57720"/>
        <dbReference type="EC" id="2.4.2.1"/>
    </reaction>
    <physiologicalReaction direction="left-to-right" evidence="1">
        <dbReference type="Rhea" id="RHEA:27647"/>
    </physiologicalReaction>
</comment>
<comment type="catalytic activity">
    <reaction evidence="7">
        <text>adenosine + H2O + H(+) = inosine + NH4(+)</text>
        <dbReference type="Rhea" id="RHEA:24408"/>
        <dbReference type="ChEBI" id="CHEBI:15377"/>
        <dbReference type="ChEBI" id="CHEBI:15378"/>
        <dbReference type="ChEBI" id="CHEBI:16335"/>
        <dbReference type="ChEBI" id="CHEBI:17596"/>
        <dbReference type="ChEBI" id="CHEBI:28938"/>
        <dbReference type="EC" id="3.5.4.4"/>
    </reaction>
    <physiologicalReaction direction="left-to-right" evidence="7">
        <dbReference type="Rhea" id="RHEA:24409"/>
    </physiologicalReaction>
</comment>
<dbReference type="AlphaFoldDB" id="A0A6L5XFQ5"/>
<dbReference type="PANTHER" id="PTHR30616">
    <property type="entry name" value="UNCHARACTERIZED PROTEIN YFIH"/>
    <property type="match status" value="1"/>
</dbReference>
<evidence type="ECO:0000256" key="8">
    <source>
        <dbReference type="ARBA" id="ARBA00048968"/>
    </source>
</evidence>
<keyword evidence="5" id="KW-0378">Hydrolase</keyword>
<evidence type="ECO:0000256" key="2">
    <source>
        <dbReference type="ARBA" id="ARBA00007353"/>
    </source>
</evidence>
<dbReference type="Gene3D" id="3.60.140.10">
    <property type="entry name" value="CNF1/YfiH-like putative cysteine hydrolases"/>
    <property type="match status" value="1"/>
</dbReference>
<evidence type="ECO:0000256" key="6">
    <source>
        <dbReference type="ARBA" id="ARBA00022833"/>
    </source>
</evidence>
<evidence type="ECO:0000256" key="3">
    <source>
        <dbReference type="ARBA" id="ARBA00022679"/>
    </source>
</evidence>
<keyword evidence="12" id="KW-1185">Reference proteome</keyword>
<keyword evidence="4" id="KW-0479">Metal-binding</keyword>
<evidence type="ECO:0000256" key="10">
    <source>
        <dbReference type="RuleBase" id="RU361274"/>
    </source>
</evidence>
<sequence>MMPSLKIDCLPMAEPLGGIEAFNVLRGHVDPADPYSEVNLCDYVGDDPLHVVQCRLQLCKQLHIDPQCLVMPRQRHTSQVRLVDARLLALSSHERASELDGVDALVTCLTGVCLGVNTADCVNIALCDPAAGVVAVAHAGWRGTVARIASRTVAAMQAVGAQPGRIVATMGACICQDCFEVGDEVVEALTGAGYDERYVAVRNTRTGKMHVDLPTANKIDLVEAGVHPRHITWNGECTRCNPNLYFSARRLGIASGRTFTGIIRRH</sequence>
<dbReference type="Pfam" id="PF02578">
    <property type="entry name" value="Cu-oxidase_4"/>
    <property type="match status" value="1"/>
</dbReference>
<dbReference type="EMBL" id="VULT01000019">
    <property type="protein sequence ID" value="MSS18324.1"/>
    <property type="molecule type" value="Genomic_DNA"/>
</dbReference>
<dbReference type="InterPro" id="IPR011324">
    <property type="entry name" value="Cytotoxic_necrot_fac-like_cat"/>
</dbReference>
<evidence type="ECO:0000256" key="7">
    <source>
        <dbReference type="ARBA" id="ARBA00047989"/>
    </source>
</evidence>